<keyword evidence="2" id="KW-1185">Reference proteome</keyword>
<evidence type="ECO:0000313" key="1">
    <source>
        <dbReference type="EMBL" id="BDT98821.1"/>
    </source>
</evidence>
<reference evidence="1 2" key="1">
    <citation type="submission" date="2022-11" db="EMBL/GenBank/DDBJ databases">
        <title>Genome Sequencing of Nocardia sp. ON39_IFM12276 and assembly.</title>
        <authorList>
            <person name="Shimojima M."/>
            <person name="Toyokawa M."/>
            <person name="Uesaka K."/>
        </authorList>
    </citation>
    <scope>NUCLEOTIDE SEQUENCE [LARGE SCALE GENOMIC DNA]</scope>
    <source>
        <strain evidence="1 2">IFM 12276</strain>
    </source>
</reference>
<proteinExistence type="predicted"/>
<dbReference type="Proteomes" id="UP001317870">
    <property type="component" value="Chromosome"/>
</dbReference>
<sequence length="60" mass="6212">MTNSELLVSAAWTALATLDYADVTVGPFLAADDWVAFGVHSEDGSFTVSVSDDVPLPPAA</sequence>
<gene>
    <name evidence="1" type="ORF">IFM12276_18500</name>
</gene>
<name>A0ABN6U0Q8_9NOCA</name>
<accession>A0ABN6U0Q8</accession>
<dbReference type="RefSeq" id="WP_281878885.1">
    <property type="nucleotide sequence ID" value="NZ_AP026978.1"/>
</dbReference>
<organism evidence="1 2">
    <name type="scientific">Nocardia sputorum</name>
    <dbReference type="NCBI Taxonomy" id="2984338"/>
    <lineage>
        <taxon>Bacteria</taxon>
        <taxon>Bacillati</taxon>
        <taxon>Actinomycetota</taxon>
        <taxon>Actinomycetes</taxon>
        <taxon>Mycobacteriales</taxon>
        <taxon>Nocardiaceae</taxon>
        <taxon>Nocardia</taxon>
    </lineage>
</organism>
<dbReference type="EMBL" id="AP026978">
    <property type="protein sequence ID" value="BDT98821.1"/>
    <property type="molecule type" value="Genomic_DNA"/>
</dbReference>
<evidence type="ECO:0000313" key="2">
    <source>
        <dbReference type="Proteomes" id="UP001317870"/>
    </source>
</evidence>
<protein>
    <submittedName>
        <fullName evidence="1">Uncharacterized protein</fullName>
    </submittedName>
</protein>